<evidence type="ECO:0008006" key="4">
    <source>
        <dbReference type="Google" id="ProtNLM"/>
    </source>
</evidence>
<feature type="region of interest" description="Disordered" evidence="1">
    <location>
        <begin position="122"/>
        <end position="145"/>
    </location>
</feature>
<organism evidence="2 3">
    <name type="scientific">Somion occarium</name>
    <dbReference type="NCBI Taxonomy" id="3059160"/>
    <lineage>
        <taxon>Eukaryota</taxon>
        <taxon>Fungi</taxon>
        <taxon>Dikarya</taxon>
        <taxon>Basidiomycota</taxon>
        <taxon>Agaricomycotina</taxon>
        <taxon>Agaricomycetes</taxon>
        <taxon>Polyporales</taxon>
        <taxon>Cerrenaceae</taxon>
        <taxon>Somion</taxon>
    </lineage>
</organism>
<dbReference type="EMBL" id="OZ037951">
    <property type="protein sequence ID" value="CAL1714465.1"/>
    <property type="molecule type" value="Genomic_DNA"/>
</dbReference>
<name>A0ABP1E3C7_9APHY</name>
<reference evidence="3" key="1">
    <citation type="submission" date="2024-04" db="EMBL/GenBank/DDBJ databases">
        <authorList>
            <person name="Shaw F."/>
            <person name="Minotto A."/>
        </authorList>
    </citation>
    <scope>NUCLEOTIDE SEQUENCE [LARGE SCALE GENOMIC DNA]</scope>
</reference>
<proteinExistence type="predicted"/>
<evidence type="ECO:0000313" key="2">
    <source>
        <dbReference type="EMBL" id="CAL1714465.1"/>
    </source>
</evidence>
<feature type="compositionally biased region" description="Low complexity" evidence="1">
    <location>
        <begin position="122"/>
        <end position="144"/>
    </location>
</feature>
<evidence type="ECO:0000313" key="3">
    <source>
        <dbReference type="Proteomes" id="UP001497453"/>
    </source>
</evidence>
<keyword evidence="3" id="KW-1185">Reference proteome</keyword>
<protein>
    <recommendedName>
        <fullName evidence="4">Secreted protein</fullName>
    </recommendedName>
</protein>
<gene>
    <name evidence="2" type="ORF">GFSPODELE1_LOCUS9783</name>
</gene>
<sequence length="212" mass="22433">MRSTSPTKTKSPRSWSAVAALMTSVVSKSSCLSGGMAAFRCRMDLKAKSNLETSNSRLKVYSEYTTCELTVLQSGSPSASGSSKGYERSGGDFRLEASFLRDNVVTSLALRFSRRLASFASLSAPDSTPSSDSGSSESSAPVSPFGNAPAATYSASRWARSRLCPPFCLFVMSYPGTCYDAGAKAEDPIGLNLADQWIGTKCGRTLFSVATS</sequence>
<dbReference type="Proteomes" id="UP001497453">
    <property type="component" value="Chromosome 8"/>
</dbReference>
<evidence type="ECO:0000256" key="1">
    <source>
        <dbReference type="SAM" id="MobiDB-lite"/>
    </source>
</evidence>
<accession>A0ABP1E3C7</accession>